<reference evidence="2" key="1">
    <citation type="journal article" date="2022" name="IScience">
        <title>Evolution of zygomycete secretomes and the origins of terrestrial fungal ecologies.</title>
        <authorList>
            <person name="Chang Y."/>
            <person name="Wang Y."/>
            <person name="Mondo S."/>
            <person name="Ahrendt S."/>
            <person name="Andreopoulos W."/>
            <person name="Barry K."/>
            <person name="Beard J."/>
            <person name="Benny G.L."/>
            <person name="Blankenship S."/>
            <person name="Bonito G."/>
            <person name="Cuomo C."/>
            <person name="Desiro A."/>
            <person name="Gervers K.A."/>
            <person name="Hundley H."/>
            <person name="Kuo A."/>
            <person name="LaButti K."/>
            <person name="Lang B.F."/>
            <person name="Lipzen A."/>
            <person name="O'Donnell K."/>
            <person name="Pangilinan J."/>
            <person name="Reynolds N."/>
            <person name="Sandor L."/>
            <person name="Smith M.E."/>
            <person name="Tsang A."/>
            <person name="Grigoriev I.V."/>
            <person name="Stajich J.E."/>
            <person name="Spatafora J.W."/>
        </authorList>
    </citation>
    <scope>NUCLEOTIDE SEQUENCE</scope>
    <source>
        <strain evidence="2">RSA 2281</strain>
    </source>
</reference>
<keyword evidence="3" id="KW-1185">Reference proteome</keyword>
<protein>
    <submittedName>
        <fullName evidence="2">Uncharacterized protein</fullName>
    </submittedName>
</protein>
<sequence length="64" mass="7936">LYIHVLYYLSLIYSCIILSLSQQHFIIIPHYSHLYCYPIHSTIDIAILWSFFLYLLYMYYIFYI</sequence>
<keyword evidence="1" id="KW-0472">Membrane</keyword>
<keyword evidence="1" id="KW-1133">Transmembrane helix</keyword>
<name>A0AAD5KG88_9FUNG</name>
<dbReference type="Proteomes" id="UP001209540">
    <property type="component" value="Unassembled WGS sequence"/>
</dbReference>
<gene>
    <name evidence="2" type="ORF">BDA99DRAFT_504108</name>
</gene>
<dbReference type="EMBL" id="JAIXMP010000008">
    <property type="protein sequence ID" value="KAI9269304.1"/>
    <property type="molecule type" value="Genomic_DNA"/>
</dbReference>
<evidence type="ECO:0000313" key="3">
    <source>
        <dbReference type="Proteomes" id="UP001209540"/>
    </source>
</evidence>
<feature type="transmembrane region" description="Helical" evidence="1">
    <location>
        <begin position="6"/>
        <end position="31"/>
    </location>
</feature>
<accession>A0AAD5KG88</accession>
<evidence type="ECO:0000256" key="1">
    <source>
        <dbReference type="SAM" id="Phobius"/>
    </source>
</evidence>
<feature type="transmembrane region" description="Helical" evidence="1">
    <location>
        <begin position="43"/>
        <end position="62"/>
    </location>
</feature>
<evidence type="ECO:0000313" key="2">
    <source>
        <dbReference type="EMBL" id="KAI9269304.1"/>
    </source>
</evidence>
<keyword evidence="1" id="KW-0812">Transmembrane</keyword>
<feature type="non-terminal residue" evidence="2">
    <location>
        <position position="1"/>
    </location>
</feature>
<reference evidence="2" key="2">
    <citation type="submission" date="2023-02" db="EMBL/GenBank/DDBJ databases">
        <authorList>
            <consortium name="DOE Joint Genome Institute"/>
            <person name="Mondo S.J."/>
            <person name="Chang Y."/>
            <person name="Wang Y."/>
            <person name="Ahrendt S."/>
            <person name="Andreopoulos W."/>
            <person name="Barry K."/>
            <person name="Beard J."/>
            <person name="Benny G.L."/>
            <person name="Blankenship S."/>
            <person name="Bonito G."/>
            <person name="Cuomo C."/>
            <person name="Desiro A."/>
            <person name="Gervers K.A."/>
            <person name="Hundley H."/>
            <person name="Kuo A."/>
            <person name="LaButti K."/>
            <person name="Lang B.F."/>
            <person name="Lipzen A."/>
            <person name="O'Donnell K."/>
            <person name="Pangilinan J."/>
            <person name="Reynolds N."/>
            <person name="Sandor L."/>
            <person name="Smith M.W."/>
            <person name="Tsang A."/>
            <person name="Grigoriev I.V."/>
            <person name="Stajich J.E."/>
            <person name="Spatafora J.W."/>
        </authorList>
    </citation>
    <scope>NUCLEOTIDE SEQUENCE</scope>
    <source>
        <strain evidence="2">RSA 2281</strain>
    </source>
</reference>
<organism evidence="2 3">
    <name type="scientific">Phascolomyces articulosus</name>
    <dbReference type="NCBI Taxonomy" id="60185"/>
    <lineage>
        <taxon>Eukaryota</taxon>
        <taxon>Fungi</taxon>
        <taxon>Fungi incertae sedis</taxon>
        <taxon>Mucoromycota</taxon>
        <taxon>Mucoromycotina</taxon>
        <taxon>Mucoromycetes</taxon>
        <taxon>Mucorales</taxon>
        <taxon>Lichtheimiaceae</taxon>
        <taxon>Phascolomyces</taxon>
    </lineage>
</organism>
<dbReference type="AlphaFoldDB" id="A0AAD5KG88"/>
<proteinExistence type="predicted"/>
<comment type="caution">
    <text evidence="2">The sequence shown here is derived from an EMBL/GenBank/DDBJ whole genome shotgun (WGS) entry which is preliminary data.</text>
</comment>